<dbReference type="AlphaFoldDB" id="A0A7W6AIZ2"/>
<evidence type="ECO:0000313" key="2">
    <source>
        <dbReference type="EMBL" id="MBB3904225.1"/>
    </source>
</evidence>
<accession>A0A7W6AIZ2</accession>
<dbReference type="RefSeq" id="WP_183507888.1">
    <property type="nucleotide sequence ID" value="NZ_BSPG01000018.1"/>
</dbReference>
<feature type="region of interest" description="Disordered" evidence="1">
    <location>
        <begin position="32"/>
        <end position="70"/>
    </location>
</feature>
<proteinExistence type="predicted"/>
<comment type="caution">
    <text evidence="2">The sequence shown here is derived from an EMBL/GenBank/DDBJ whole genome shotgun (WGS) entry which is preliminary data.</text>
</comment>
<dbReference type="EMBL" id="JACIDN010000007">
    <property type="protein sequence ID" value="MBB3904225.1"/>
    <property type="molecule type" value="Genomic_DNA"/>
</dbReference>
<gene>
    <name evidence="2" type="ORF">GGR33_003744</name>
</gene>
<sequence length="70" mass="8250">MQSIAWHWHRFMEWVHQLRSLHHYERGDHHAGRALEHGVEADRHDARTPRRPAPGAGSEPECEPETWGRP</sequence>
<dbReference type="Proteomes" id="UP000517759">
    <property type="component" value="Unassembled WGS sequence"/>
</dbReference>
<name>A0A7W6AIZ2_9HYPH</name>
<evidence type="ECO:0000256" key="1">
    <source>
        <dbReference type="SAM" id="MobiDB-lite"/>
    </source>
</evidence>
<evidence type="ECO:0000313" key="3">
    <source>
        <dbReference type="Proteomes" id="UP000517759"/>
    </source>
</evidence>
<organism evidence="2 3">
    <name type="scientific">Methylobacterium brachythecii</name>
    <dbReference type="NCBI Taxonomy" id="1176177"/>
    <lineage>
        <taxon>Bacteria</taxon>
        <taxon>Pseudomonadati</taxon>
        <taxon>Pseudomonadota</taxon>
        <taxon>Alphaproteobacteria</taxon>
        <taxon>Hyphomicrobiales</taxon>
        <taxon>Methylobacteriaceae</taxon>
        <taxon>Methylobacterium</taxon>
    </lineage>
</organism>
<feature type="compositionally biased region" description="Basic and acidic residues" evidence="1">
    <location>
        <begin position="32"/>
        <end position="48"/>
    </location>
</feature>
<protein>
    <submittedName>
        <fullName evidence="2">Uncharacterized protein</fullName>
    </submittedName>
</protein>
<reference evidence="2 3" key="1">
    <citation type="submission" date="2020-08" db="EMBL/GenBank/DDBJ databases">
        <title>Genomic Encyclopedia of Type Strains, Phase IV (KMG-IV): sequencing the most valuable type-strain genomes for metagenomic binning, comparative biology and taxonomic classification.</title>
        <authorList>
            <person name="Goeker M."/>
        </authorList>
    </citation>
    <scope>NUCLEOTIDE SEQUENCE [LARGE SCALE GENOMIC DNA]</scope>
    <source>
        <strain evidence="2 3">DSM 24105</strain>
    </source>
</reference>